<proteinExistence type="predicted"/>
<dbReference type="RefSeq" id="WP_160418946.1">
    <property type="nucleotide sequence ID" value="NZ_WTKP01000006.1"/>
</dbReference>
<organism evidence="2 3">
    <name type="scientific">Vreelandella zhuhanensis</name>
    <dbReference type="NCBI Taxonomy" id="2684210"/>
    <lineage>
        <taxon>Bacteria</taxon>
        <taxon>Pseudomonadati</taxon>
        <taxon>Pseudomonadota</taxon>
        <taxon>Gammaproteobacteria</taxon>
        <taxon>Oceanospirillales</taxon>
        <taxon>Halomonadaceae</taxon>
        <taxon>Vreelandella</taxon>
    </lineage>
</organism>
<evidence type="ECO:0000313" key="3">
    <source>
        <dbReference type="Proteomes" id="UP000437638"/>
    </source>
</evidence>
<feature type="domain" description="FRG" evidence="1">
    <location>
        <begin position="24"/>
        <end position="172"/>
    </location>
</feature>
<dbReference type="Pfam" id="PF08867">
    <property type="entry name" value="FRG"/>
    <property type="match status" value="1"/>
</dbReference>
<dbReference type="EMBL" id="WTKP01000006">
    <property type="protein sequence ID" value="MWJ28596.1"/>
    <property type="molecule type" value="Genomic_DNA"/>
</dbReference>
<evidence type="ECO:0000259" key="1">
    <source>
        <dbReference type="SMART" id="SM00901"/>
    </source>
</evidence>
<dbReference type="SMART" id="SM00901">
    <property type="entry name" value="FRG"/>
    <property type="match status" value="1"/>
</dbReference>
<name>A0A7X3H1C9_9GAMM</name>
<protein>
    <submittedName>
        <fullName evidence="2">FRG domain-containing protein</fullName>
    </submittedName>
</protein>
<dbReference type="Proteomes" id="UP000437638">
    <property type="component" value="Unassembled WGS sequence"/>
</dbReference>
<comment type="caution">
    <text evidence="2">The sequence shown here is derived from an EMBL/GenBank/DDBJ whole genome shotgun (WGS) entry which is preliminary data.</text>
</comment>
<accession>A0A7X3H1C9</accession>
<reference evidence="2 3" key="1">
    <citation type="submission" date="2019-12" db="EMBL/GenBank/DDBJ databases">
        <title>Halomonas rutogse sp. nov. isolated from two lakes on Tibetan Plateau.</title>
        <authorList>
            <person name="Gao P."/>
        </authorList>
    </citation>
    <scope>NUCLEOTIDE SEQUENCE [LARGE SCALE GENOMIC DNA]</scope>
    <source>
        <strain evidence="2 3">ZH2S</strain>
    </source>
</reference>
<sequence>MWDESKDNLHLTASSLLQHFVSDQRPGLIYRGLGHHHHTLSPSIVRAKASRKLEAIYGGNSKTFKEIAYLSWFVNACDDAGLQVAGDSNELRNFLMEPTGQNSQGRNVDLFKFPSLWPTDQDSVFRFLAQAQHHGVPTRLLDWTSSPLVACYFAVSQALNERVRQGNEADLSTWMVSIVELDSNAAGSFKNTFRIRKAPGSTSKNLAAQKGMFTFIKGFELDSLDINNHELSHTYLKRHLLPLSEAKGLMQHLERLGVTIATLFPGYDGAAKNATEAMLLEDLDQEIRDGVEPQE</sequence>
<keyword evidence="3" id="KW-1185">Reference proteome</keyword>
<evidence type="ECO:0000313" key="2">
    <source>
        <dbReference type="EMBL" id="MWJ28596.1"/>
    </source>
</evidence>
<dbReference type="InterPro" id="IPR014966">
    <property type="entry name" value="FRG-dom"/>
</dbReference>
<dbReference type="AlphaFoldDB" id="A0A7X3H1C9"/>
<gene>
    <name evidence="2" type="ORF">GPM19_10325</name>
</gene>